<dbReference type="Proteomes" id="UP000184048">
    <property type="component" value="Unassembled WGS sequence"/>
</dbReference>
<organism evidence="1 2">
    <name type="scientific">Flavisolibacter ginsengisoli DSM 18119</name>
    <dbReference type="NCBI Taxonomy" id="1121884"/>
    <lineage>
        <taxon>Bacteria</taxon>
        <taxon>Pseudomonadati</taxon>
        <taxon>Bacteroidota</taxon>
        <taxon>Chitinophagia</taxon>
        <taxon>Chitinophagales</taxon>
        <taxon>Chitinophagaceae</taxon>
        <taxon>Flavisolibacter</taxon>
    </lineage>
</organism>
<sequence length="153" mass="17229">MAGTILVVAKTSKPIFMRIADKDQLDSTNAKDTRSEKYTEANDRATEMTDMEVCLKRLEAKGYTDQFRVEKGKLLSIKDSKKKYKSKDVMAANFFRFEGISNPDDMSVLYAIETADGNKGTLVDAYGLYADDDTGEFMKEVEIHKKVTQGKLD</sequence>
<evidence type="ECO:0000313" key="2">
    <source>
        <dbReference type="Proteomes" id="UP000184048"/>
    </source>
</evidence>
<dbReference type="STRING" id="1121884.SAMN02745131_02182"/>
<dbReference type="EMBL" id="FQUU01000008">
    <property type="protein sequence ID" value="SHF26529.1"/>
    <property type="molecule type" value="Genomic_DNA"/>
</dbReference>
<reference evidence="1 2" key="1">
    <citation type="submission" date="2016-11" db="EMBL/GenBank/DDBJ databases">
        <authorList>
            <person name="Jaros S."/>
            <person name="Januszkiewicz K."/>
            <person name="Wedrychowicz H."/>
        </authorList>
    </citation>
    <scope>NUCLEOTIDE SEQUENCE [LARGE SCALE GENOMIC DNA]</scope>
    <source>
        <strain evidence="1 2">DSM 18119</strain>
    </source>
</reference>
<evidence type="ECO:0000313" key="1">
    <source>
        <dbReference type="EMBL" id="SHF26529.1"/>
    </source>
</evidence>
<proteinExistence type="predicted"/>
<name>A0A1M5A8F0_9BACT</name>
<gene>
    <name evidence="1" type="ORF">SAMN02745131_02182</name>
</gene>
<dbReference type="AlphaFoldDB" id="A0A1M5A8F0"/>
<keyword evidence="2" id="KW-1185">Reference proteome</keyword>
<protein>
    <submittedName>
        <fullName evidence="1">Uncharacterized protein</fullName>
    </submittedName>
</protein>
<accession>A0A1M5A8F0</accession>